<keyword evidence="12" id="KW-0653">Protein transport</keyword>
<evidence type="ECO:0000256" key="20">
    <source>
        <dbReference type="ARBA" id="ARBA00047105"/>
    </source>
</evidence>
<organism evidence="25 26">
    <name type="scientific">Ameiurus melas</name>
    <name type="common">Black bullhead</name>
    <name type="synonym">Silurus melas</name>
    <dbReference type="NCBI Taxonomy" id="219545"/>
    <lineage>
        <taxon>Eukaryota</taxon>
        <taxon>Metazoa</taxon>
        <taxon>Chordata</taxon>
        <taxon>Craniata</taxon>
        <taxon>Vertebrata</taxon>
        <taxon>Euteleostomi</taxon>
        <taxon>Actinopterygii</taxon>
        <taxon>Neopterygii</taxon>
        <taxon>Teleostei</taxon>
        <taxon>Ostariophysi</taxon>
        <taxon>Siluriformes</taxon>
        <taxon>Ictaluridae</taxon>
        <taxon>Ameiurus</taxon>
    </lineage>
</organism>
<dbReference type="GO" id="GO:0015031">
    <property type="term" value="P:protein transport"/>
    <property type="evidence" value="ECO:0007669"/>
    <property type="project" value="UniProtKB-KW"/>
</dbReference>
<keyword evidence="6 21" id="KW-0813">Transport</keyword>
<evidence type="ECO:0000256" key="8">
    <source>
        <dbReference type="ARBA" id="ARBA00022692"/>
    </source>
</evidence>
<dbReference type="AlphaFoldDB" id="A0A7J6ATV8"/>
<evidence type="ECO:0000256" key="9">
    <source>
        <dbReference type="ARBA" id="ARBA00022729"/>
    </source>
</evidence>
<keyword evidence="9 23" id="KW-0732">Signal</keyword>
<comment type="similarity">
    <text evidence="3 21">Belongs to the UQCRQ/QCR8 family.</text>
</comment>
<comment type="caution">
    <text evidence="25">The sequence shown here is derived from an EMBL/GenBank/DDBJ whole genome shotgun (WGS) entry which is preliminary data.</text>
</comment>
<feature type="signal peptide" evidence="23">
    <location>
        <begin position="1"/>
        <end position="25"/>
    </location>
</feature>
<evidence type="ECO:0000256" key="11">
    <source>
        <dbReference type="ARBA" id="ARBA00022824"/>
    </source>
</evidence>
<feature type="domain" description="Nucleotide exchange factor Fes1" evidence="24">
    <location>
        <begin position="137"/>
        <end position="210"/>
    </location>
</feature>
<evidence type="ECO:0000313" key="25">
    <source>
        <dbReference type="EMBL" id="KAF4085599.1"/>
    </source>
</evidence>
<dbReference type="InterPro" id="IPR011989">
    <property type="entry name" value="ARM-like"/>
</dbReference>
<evidence type="ECO:0000256" key="7">
    <source>
        <dbReference type="ARBA" id="ARBA00022660"/>
    </source>
</evidence>
<keyword evidence="7 21" id="KW-0679">Respiratory chain</keyword>
<evidence type="ECO:0000256" key="12">
    <source>
        <dbReference type="ARBA" id="ARBA00022927"/>
    </source>
</evidence>
<dbReference type="PANTHER" id="PTHR19316:SF35">
    <property type="entry name" value="NUCLEOTIDE EXCHANGE FACTOR SIL1"/>
    <property type="match status" value="1"/>
</dbReference>
<keyword evidence="15" id="KW-0811">Translocation</keyword>
<evidence type="ECO:0000256" key="16">
    <source>
        <dbReference type="ARBA" id="ARBA00023128"/>
    </source>
</evidence>
<evidence type="ECO:0000256" key="14">
    <source>
        <dbReference type="ARBA" id="ARBA00022989"/>
    </source>
</evidence>
<dbReference type="EMBL" id="JAAGNN010000008">
    <property type="protein sequence ID" value="KAF4085599.1"/>
    <property type="molecule type" value="Genomic_DNA"/>
</dbReference>
<keyword evidence="26" id="KW-1185">Reference proteome</keyword>
<evidence type="ECO:0000256" key="6">
    <source>
        <dbReference type="ARBA" id="ARBA00022448"/>
    </source>
</evidence>
<evidence type="ECO:0000256" key="1">
    <source>
        <dbReference type="ARBA" id="ARBA00004319"/>
    </source>
</evidence>
<evidence type="ECO:0000256" key="19">
    <source>
        <dbReference type="ARBA" id="ARBA00037748"/>
    </source>
</evidence>
<gene>
    <name evidence="25" type="ORF">AMELA_G00097010</name>
</gene>
<comment type="subunit">
    <text evidence="20 21">Component of the ubiquinol-cytochrome c oxidoreductase (cytochrome b-c1 complex, complex III, CIII), a multisubunit enzyme composed of 11 subunits. The complex is composed of 3 respiratory subunits cytochrome b, cytochrome c1 and Rieske protein UQCRFS1, 2 core protein subunits UQCRC1/QCR1 and UQCRC2/QCR2, and 6 low-molecular weight protein subunits UQCRH/QCR6, UQCRB/QCR7, UQCRQ/QCR8, UQCR10/QCR9, UQCR11/QCR10 and subunit 9, the cleavage product of Rieske protein UQCRFS1. The complex exists as an obligatory dimer and forms supercomplexes (SCs) in the inner mitochondrial membrane with NADH-ubiquinone oxidoreductase (complex I, CI) and cytochrome c oxidase (complex IV, CIV), resulting in different assemblies (supercomplex SCI(1)III(2)IV(1) and megacomplex MCI(2)III(2)IV(2)). Interacts with UQCC6.</text>
</comment>
<dbReference type="Pfam" id="PF02939">
    <property type="entry name" value="UcrQ"/>
    <property type="match status" value="1"/>
</dbReference>
<dbReference type="InterPro" id="IPR004205">
    <property type="entry name" value="Cyt_bc1_su8"/>
</dbReference>
<dbReference type="InterPro" id="IPR050693">
    <property type="entry name" value="Hsp70_NEF-Inhibitors"/>
</dbReference>
<dbReference type="InterPro" id="IPR013918">
    <property type="entry name" value="Nucleotide_exch_fac_Fes1"/>
</dbReference>
<comment type="function">
    <text evidence="19">Required for protein translocation and folding in the endoplasmic reticulum (ER). Functions as a nucleotide exchange factor for the ER lumenal chaperone HSPA5.</text>
</comment>
<dbReference type="FunFam" id="1.25.10.10:FF:000148">
    <property type="entry name" value="SIL1 nucleotide exchange factor"/>
    <property type="match status" value="1"/>
</dbReference>
<dbReference type="GO" id="GO:0045275">
    <property type="term" value="C:respiratory chain complex III"/>
    <property type="evidence" value="ECO:0007669"/>
    <property type="project" value="UniProtKB-UniRule"/>
</dbReference>
<dbReference type="SUPFAM" id="SSF81508">
    <property type="entry name" value="Ubiquinone-binding protein QP-C of cytochrome bc1 complex (Ubiquinol-cytochrome c reductase)"/>
    <property type="match status" value="1"/>
</dbReference>
<name>A0A7J6ATV8_AMEME</name>
<dbReference type="FunFam" id="1.20.5.210:FF:000001">
    <property type="entry name" value="Cytochrome b-c1 complex subunit 8"/>
    <property type="match status" value="1"/>
</dbReference>
<feature type="compositionally biased region" description="Basic and acidic residues" evidence="22">
    <location>
        <begin position="128"/>
        <end position="140"/>
    </location>
</feature>
<evidence type="ECO:0000256" key="18">
    <source>
        <dbReference type="ARBA" id="ARBA00023180"/>
    </source>
</evidence>
<dbReference type="InterPro" id="IPR016024">
    <property type="entry name" value="ARM-type_fold"/>
</dbReference>
<comment type="function">
    <text evidence="21">Component of the ubiquinol-cytochrome c oxidoreductase, a multisubunit transmembrane complex that is part of the mitochondrial electron transport chain which drives oxidative phosphorylation. The complex plays an important role in the uptake of multiple carbon sources present in different host niches.</text>
</comment>
<dbReference type="SUPFAM" id="SSF48371">
    <property type="entry name" value="ARM repeat"/>
    <property type="match status" value="1"/>
</dbReference>
<keyword evidence="18" id="KW-0325">Glycoprotein</keyword>
<dbReference type="GO" id="GO:0000774">
    <property type="term" value="F:adenyl-nucleotide exchange factor activity"/>
    <property type="evidence" value="ECO:0007669"/>
    <property type="project" value="TreeGrafter"/>
</dbReference>
<evidence type="ECO:0000313" key="26">
    <source>
        <dbReference type="Proteomes" id="UP000593565"/>
    </source>
</evidence>
<dbReference type="Gene3D" id="1.20.5.210">
    <property type="entry name" value="Cytochrome b-c1 complex subunit 8"/>
    <property type="match status" value="1"/>
</dbReference>
<proteinExistence type="inferred from homology"/>
<dbReference type="PANTHER" id="PTHR19316">
    <property type="entry name" value="PROTEIN FOLDING REGULATOR"/>
    <property type="match status" value="1"/>
</dbReference>
<evidence type="ECO:0000256" key="17">
    <source>
        <dbReference type="ARBA" id="ARBA00023136"/>
    </source>
</evidence>
<accession>A0A7J6ATV8</accession>
<evidence type="ECO:0000256" key="23">
    <source>
        <dbReference type="SAM" id="SignalP"/>
    </source>
</evidence>
<evidence type="ECO:0000256" key="21">
    <source>
        <dbReference type="RuleBase" id="RU368118"/>
    </source>
</evidence>
<evidence type="ECO:0000256" key="2">
    <source>
        <dbReference type="ARBA" id="ARBA00004434"/>
    </source>
</evidence>
<evidence type="ECO:0000256" key="15">
    <source>
        <dbReference type="ARBA" id="ARBA00023010"/>
    </source>
</evidence>
<reference evidence="25 26" key="1">
    <citation type="submission" date="2020-02" db="EMBL/GenBank/DDBJ databases">
        <title>A chromosome-scale genome assembly of the black bullhead catfish (Ameiurus melas).</title>
        <authorList>
            <person name="Wen M."/>
            <person name="Zham M."/>
            <person name="Cabau C."/>
            <person name="Klopp C."/>
            <person name="Donnadieu C."/>
            <person name="Roques C."/>
            <person name="Bouchez O."/>
            <person name="Lampietro C."/>
            <person name="Jouanno E."/>
            <person name="Herpin A."/>
            <person name="Louis A."/>
            <person name="Berthelot C."/>
            <person name="Parey E."/>
            <person name="Roest-Crollius H."/>
            <person name="Braasch I."/>
            <person name="Postlethwait J."/>
            <person name="Robinson-Rechavi M."/>
            <person name="Echchiki A."/>
            <person name="Begum T."/>
            <person name="Montfort J."/>
            <person name="Schartl M."/>
            <person name="Bobe J."/>
            <person name="Guiguen Y."/>
        </authorList>
    </citation>
    <scope>NUCLEOTIDE SEQUENCE [LARGE SCALE GENOMIC DNA]</scope>
    <source>
        <strain evidence="25">M_S1</strain>
        <tissue evidence="25">Blood</tissue>
    </source>
</reference>
<comment type="similarity">
    <text evidence="4">Belongs to the SIL1 family.</text>
</comment>
<evidence type="ECO:0000256" key="22">
    <source>
        <dbReference type="SAM" id="MobiDB-lite"/>
    </source>
</evidence>
<dbReference type="GO" id="GO:0005743">
    <property type="term" value="C:mitochondrial inner membrane"/>
    <property type="evidence" value="ECO:0007669"/>
    <property type="project" value="UniProtKB-SubCell"/>
</dbReference>
<dbReference type="InterPro" id="IPR036642">
    <property type="entry name" value="Cyt_bc1_su8_sf"/>
</dbReference>
<dbReference type="Gene3D" id="1.25.10.10">
    <property type="entry name" value="Leucine-rich Repeat Variant"/>
    <property type="match status" value="1"/>
</dbReference>
<keyword evidence="13 21" id="KW-0249">Electron transport</keyword>
<comment type="subcellular location">
    <subcellularLocation>
        <location evidence="1">Endoplasmic reticulum lumen</location>
    </subcellularLocation>
    <subcellularLocation>
        <location evidence="2 21">Mitochondrion inner membrane</location>
        <topology evidence="2 21">Single-pass membrane protein</topology>
    </subcellularLocation>
</comment>
<evidence type="ECO:0000256" key="4">
    <source>
        <dbReference type="ARBA" id="ARBA00010588"/>
    </source>
</evidence>
<evidence type="ECO:0000259" key="24">
    <source>
        <dbReference type="Pfam" id="PF08609"/>
    </source>
</evidence>
<dbReference type="Proteomes" id="UP000593565">
    <property type="component" value="Unassembled WGS sequence"/>
</dbReference>
<keyword evidence="17" id="KW-0472">Membrane</keyword>
<keyword evidence="14" id="KW-1133">Transmembrane helix</keyword>
<feature type="chain" id="PRO_5029536281" description="Cytochrome b-c1 complex subunit 8" evidence="23">
    <location>
        <begin position="26"/>
        <end position="505"/>
    </location>
</feature>
<keyword evidence="8" id="KW-0812">Transmembrane</keyword>
<keyword evidence="11" id="KW-0256">Endoplasmic reticulum</keyword>
<keyword evidence="10 21" id="KW-0999">Mitochondrion inner membrane</keyword>
<keyword evidence="16 21" id="KW-0496">Mitochondrion</keyword>
<evidence type="ECO:0000256" key="5">
    <source>
        <dbReference type="ARBA" id="ARBA00016324"/>
    </source>
</evidence>
<protein>
    <recommendedName>
        <fullName evidence="5 21">Cytochrome b-c1 complex subunit 8</fullName>
    </recommendedName>
    <alternativeName>
        <fullName evidence="21">Complex III subunit 8</fullName>
    </alternativeName>
</protein>
<evidence type="ECO:0000256" key="13">
    <source>
        <dbReference type="ARBA" id="ARBA00022982"/>
    </source>
</evidence>
<dbReference type="Pfam" id="PF08609">
    <property type="entry name" value="Fes1"/>
    <property type="match status" value="1"/>
</dbReference>
<dbReference type="GO" id="GO:0006122">
    <property type="term" value="P:mitochondrial electron transport, ubiquinol to cytochrome c"/>
    <property type="evidence" value="ECO:0007669"/>
    <property type="project" value="UniProtKB-UniRule"/>
</dbReference>
<sequence length="505" mass="56814">MKDGFSAFLIGFIVYLSVLLISAHTEKFPVALTIKEDLNGLNKAEDAREPDPKDLDVFEPSSKWQTLKPGQAVPAGSHVRLNLQTGQREAKLGDEQYLPGRKSTQGILNMQTPLYTSQELKRALKEFKRGDDPAKKDSGQGKESSQARFRSMDELRRDLSMSDVLVETDVQIMSKLLSKFNSTNSTMDQRVAALLDLEYLVHQVDNAHNLVLMGGMELVNDALNSTDFRLQKSAAFVLGSAVSSNPSVQVVALECGTLQKLLTMLATPRPMPVKKKVLFALACLLHHFPPAQSQFVKLGGLQVLVELFQVQEAESLQVRIITLLYDMITEKEHLQQYGDISLFPMLVEQGWCSLVPDLLASPKHDWREKALQTLLAMMPHCRTLYLQNPTLSTSLSVLQKQYQELALGERSQGEDDAVSSLDTMGRHFGDLAKIRHIITYSISPFEQRAFPNYFSKGIPNVWRRFSASVFKIAPPMILMYLTYTWGNHVHEQSKRKNAADFEKDE</sequence>
<evidence type="ECO:0000256" key="3">
    <source>
        <dbReference type="ARBA" id="ARBA00007668"/>
    </source>
</evidence>
<dbReference type="GO" id="GO:0005788">
    <property type="term" value="C:endoplasmic reticulum lumen"/>
    <property type="evidence" value="ECO:0007669"/>
    <property type="project" value="UniProtKB-SubCell"/>
</dbReference>
<feature type="region of interest" description="Disordered" evidence="22">
    <location>
        <begin position="128"/>
        <end position="149"/>
    </location>
</feature>
<evidence type="ECO:0000256" key="10">
    <source>
        <dbReference type="ARBA" id="ARBA00022792"/>
    </source>
</evidence>